<gene>
    <name evidence="1" type="ORF">E2C01_019936</name>
</gene>
<dbReference type="Proteomes" id="UP000324222">
    <property type="component" value="Unassembled WGS sequence"/>
</dbReference>
<reference evidence="1 2" key="1">
    <citation type="submission" date="2019-05" db="EMBL/GenBank/DDBJ databases">
        <title>Another draft genome of Portunus trituberculatus and its Hox gene families provides insights of decapod evolution.</title>
        <authorList>
            <person name="Jeong J.-H."/>
            <person name="Song I."/>
            <person name="Kim S."/>
            <person name="Choi T."/>
            <person name="Kim D."/>
            <person name="Ryu S."/>
            <person name="Kim W."/>
        </authorList>
    </citation>
    <scope>NUCLEOTIDE SEQUENCE [LARGE SCALE GENOMIC DNA]</scope>
    <source>
        <tissue evidence="1">Muscle</tissue>
    </source>
</reference>
<protein>
    <submittedName>
        <fullName evidence="1">Uncharacterized protein</fullName>
    </submittedName>
</protein>
<evidence type="ECO:0000313" key="1">
    <source>
        <dbReference type="EMBL" id="MPC26786.1"/>
    </source>
</evidence>
<keyword evidence="2" id="KW-1185">Reference proteome</keyword>
<evidence type="ECO:0000313" key="2">
    <source>
        <dbReference type="Proteomes" id="UP000324222"/>
    </source>
</evidence>
<name>A0A5B7E0R7_PORTR</name>
<sequence length="59" mass="7262">MITQYFTYVLYSFLRSFAKNGLLQSTDRVMHAFVRCFEGRVYRIFFIWMGMFHSQCFIR</sequence>
<accession>A0A5B7E0R7</accession>
<dbReference type="EMBL" id="VSRR010001651">
    <property type="protein sequence ID" value="MPC26786.1"/>
    <property type="molecule type" value="Genomic_DNA"/>
</dbReference>
<organism evidence="1 2">
    <name type="scientific">Portunus trituberculatus</name>
    <name type="common">Swimming crab</name>
    <name type="synonym">Neptunus trituberculatus</name>
    <dbReference type="NCBI Taxonomy" id="210409"/>
    <lineage>
        <taxon>Eukaryota</taxon>
        <taxon>Metazoa</taxon>
        <taxon>Ecdysozoa</taxon>
        <taxon>Arthropoda</taxon>
        <taxon>Crustacea</taxon>
        <taxon>Multicrustacea</taxon>
        <taxon>Malacostraca</taxon>
        <taxon>Eumalacostraca</taxon>
        <taxon>Eucarida</taxon>
        <taxon>Decapoda</taxon>
        <taxon>Pleocyemata</taxon>
        <taxon>Brachyura</taxon>
        <taxon>Eubrachyura</taxon>
        <taxon>Portunoidea</taxon>
        <taxon>Portunidae</taxon>
        <taxon>Portuninae</taxon>
        <taxon>Portunus</taxon>
    </lineage>
</organism>
<proteinExistence type="predicted"/>
<dbReference type="AlphaFoldDB" id="A0A5B7E0R7"/>
<comment type="caution">
    <text evidence="1">The sequence shown here is derived from an EMBL/GenBank/DDBJ whole genome shotgun (WGS) entry which is preliminary data.</text>
</comment>